<dbReference type="Gene3D" id="1.20.58.220">
    <property type="entry name" value="Phosphate transport system protein phou homolog 2, domain 2"/>
    <property type="match status" value="1"/>
</dbReference>
<dbReference type="InterPro" id="IPR052912">
    <property type="entry name" value="UPF0111_domain"/>
</dbReference>
<dbReference type="InterPro" id="IPR038078">
    <property type="entry name" value="PhoU-like_sf"/>
</dbReference>
<evidence type="ECO:0000313" key="3">
    <source>
        <dbReference type="Proteomes" id="UP000250192"/>
    </source>
</evidence>
<proteinExistence type="inferred from homology"/>
<dbReference type="PANTHER" id="PTHR37298">
    <property type="entry name" value="UPF0111 PROTEIN YKAA"/>
    <property type="match status" value="1"/>
</dbReference>
<dbReference type="PANTHER" id="PTHR37298:SF1">
    <property type="entry name" value="UPF0111 PROTEIN YKAA"/>
    <property type="match status" value="1"/>
</dbReference>
<dbReference type="STRING" id="1660.APY09_01710"/>
<accession>A0A2X0U2P7</accession>
<sequence length="221" mass="24893">MLFAIGRTEYTMGLRSKTQGPDFFEDLTSQARQLVQAVEFLSHIYAASPEERIALRDQLHEVEHRGDELNHAIVQRINSSFITPFDREDLQSLASHLDDCLDFIDEAGDLLVVYGIADIPTSLVSLLNTQIEVIQHCANLTAQNMPKLKSPVDMRDYWIEVNRLENEGDLAYRRTLTALFDSGLDPITIIKLKDIVQGLESCADAFEELANVIESLALKES</sequence>
<keyword evidence="3" id="KW-1185">Reference proteome</keyword>
<comment type="similarity">
    <text evidence="1">Belongs to the UPF0111 family.</text>
</comment>
<dbReference type="Proteomes" id="UP000250192">
    <property type="component" value="Unassembled WGS sequence"/>
</dbReference>
<evidence type="ECO:0000256" key="1">
    <source>
        <dbReference type="ARBA" id="ARBA00008591"/>
    </source>
</evidence>
<dbReference type="InterPro" id="IPR018445">
    <property type="entry name" value="Put_Phosphate_transp_reg"/>
</dbReference>
<name>A0A2X0U2P7_9ACTO</name>
<protein>
    <submittedName>
        <fullName evidence="2">Phosphate transport regulator (Distant homolog of PhoU)</fullName>
    </submittedName>
</protein>
<dbReference type="Pfam" id="PF01865">
    <property type="entry name" value="PhoU_div"/>
    <property type="match status" value="1"/>
</dbReference>
<reference evidence="2 3" key="1">
    <citation type="submission" date="2018-06" db="EMBL/GenBank/DDBJ databases">
        <authorList>
            <consortium name="Pathogen Informatics"/>
            <person name="Doyle S."/>
        </authorList>
    </citation>
    <scope>NUCLEOTIDE SEQUENCE [LARGE SCALE GENOMIC DNA]</scope>
    <source>
        <strain evidence="2 3">NCTC9935</strain>
    </source>
</reference>
<evidence type="ECO:0000313" key="2">
    <source>
        <dbReference type="EMBL" id="SPT55436.1"/>
    </source>
</evidence>
<organism evidence="2 3">
    <name type="scientific">Schaalia odontolytica</name>
    <dbReference type="NCBI Taxonomy" id="1660"/>
    <lineage>
        <taxon>Bacteria</taxon>
        <taxon>Bacillati</taxon>
        <taxon>Actinomycetota</taxon>
        <taxon>Actinomycetes</taxon>
        <taxon>Actinomycetales</taxon>
        <taxon>Actinomycetaceae</taxon>
        <taxon>Schaalia</taxon>
    </lineage>
</organism>
<dbReference type="EMBL" id="UAPR01000002">
    <property type="protein sequence ID" value="SPT55436.1"/>
    <property type="molecule type" value="Genomic_DNA"/>
</dbReference>
<dbReference type="AlphaFoldDB" id="A0A2X0U2P7"/>
<gene>
    <name evidence="2" type="ORF">NCTC9935_00942</name>
</gene>